<protein>
    <submittedName>
        <fullName evidence="2">Uncharacterized protein</fullName>
    </submittedName>
</protein>
<reference evidence="2" key="2">
    <citation type="submission" date="2020-09" db="EMBL/GenBank/DDBJ databases">
        <authorList>
            <person name="Sun Q."/>
            <person name="Ohkuma M."/>
        </authorList>
    </citation>
    <scope>NUCLEOTIDE SEQUENCE</scope>
    <source>
        <strain evidence="2">JCM 17251</strain>
    </source>
</reference>
<proteinExistence type="predicted"/>
<keyword evidence="3" id="KW-1185">Reference proteome</keyword>
<evidence type="ECO:0000256" key="1">
    <source>
        <dbReference type="SAM" id="SignalP"/>
    </source>
</evidence>
<name>A0A918D2A8_9BACI</name>
<reference evidence="2" key="1">
    <citation type="journal article" date="2014" name="Int. J. Syst. Evol. Microbiol.">
        <title>Complete genome sequence of Corynebacterium casei LMG S-19264T (=DSM 44701T), isolated from a smear-ripened cheese.</title>
        <authorList>
            <consortium name="US DOE Joint Genome Institute (JGI-PGF)"/>
            <person name="Walter F."/>
            <person name="Albersmeier A."/>
            <person name="Kalinowski J."/>
            <person name="Ruckert C."/>
        </authorList>
    </citation>
    <scope>NUCLEOTIDE SEQUENCE</scope>
    <source>
        <strain evidence="2">JCM 17251</strain>
    </source>
</reference>
<evidence type="ECO:0000313" key="2">
    <source>
        <dbReference type="EMBL" id="GGN58836.1"/>
    </source>
</evidence>
<dbReference type="AlphaFoldDB" id="A0A918D2A8"/>
<feature type="signal peptide" evidence="1">
    <location>
        <begin position="1"/>
        <end position="19"/>
    </location>
</feature>
<dbReference type="RefSeq" id="WP_188857141.1">
    <property type="nucleotide sequence ID" value="NZ_BMOS01000013.1"/>
</dbReference>
<dbReference type="EMBL" id="BMOS01000013">
    <property type="protein sequence ID" value="GGN58836.1"/>
    <property type="molecule type" value="Genomic_DNA"/>
</dbReference>
<sequence>MKKLLGILMFILLVGTLSACDDNASNIIAAVDVSDREETILSTLTNQSFLFDFNNEDYEEVSMWVEKYEQGELVDDQLGYLTSPVDETGLIIFATKIDGVDEQQTFHIGVGDEDGVSSLTTRDTPLTPPYSLRGLHKTSLK</sequence>
<evidence type="ECO:0000313" key="3">
    <source>
        <dbReference type="Proteomes" id="UP000624041"/>
    </source>
</evidence>
<dbReference type="PROSITE" id="PS51257">
    <property type="entry name" value="PROKAR_LIPOPROTEIN"/>
    <property type="match status" value="1"/>
</dbReference>
<keyword evidence="1" id="KW-0732">Signal</keyword>
<gene>
    <name evidence="2" type="ORF">GCM10007971_21340</name>
</gene>
<feature type="chain" id="PRO_5039456150" evidence="1">
    <location>
        <begin position="20"/>
        <end position="141"/>
    </location>
</feature>
<organism evidence="2 3">
    <name type="scientific">Oceanobacillus indicireducens</name>
    <dbReference type="NCBI Taxonomy" id="1004261"/>
    <lineage>
        <taxon>Bacteria</taxon>
        <taxon>Bacillati</taxon>
        <taxon>Bacillota</taxon>
        <taxon>Bacilli</taxon>
        <taxon>Bacillales</taxon>
        <taxon>Bacillaceae</taxon>
        <taxon>Oceanobacillus</taxon>
    </lineage>
</organism>
<accession>A0A918D2A8</accession>
<comment type="caution">
    <text evidence="2">The sequence shown here is derived from an EMBL/GenBank/DDBJ whole genome shotgun (WGS) entry which is preliminary data.</text>
</comment>
<dbReference type="Proteomes" id="UP000624041">
    <property type="component" value="Unassembled WGS sequence"/>
</dbReference>